<organism evidence="3 4">
    <name type="scientific">Belnapia arida</name>
    <dbReference type="NCBI Taxonomy" id="2804533"/>
    <lineage>
        <taxon>Bacteria</taxon>
        <taxon>Pseudomonadati</taxon>
        <taxon>Pseudomonadota</taxon>
        <taxon>Alphaproteobacteria</taxon>
        <taxon>Acetobacterales</taxon>
        <taxon>Roseomonadaceae</taxon>
        <taxon>Belnapia</taxon>
    </lineage>
</organism>
<keyword evidence="1" id="KW-0732">Signal</keyword>
<proteinExistence type="predicted"/>
<dbReference type="InterPro" id="IPR024311">
    <property type="entry name" value="Lipocalin-like"/>
</dbReference>
<accession>A0ABS1TZ74</accession>
<evidence type="ECO:0000313" key="3">
    <source>
        <dbReference type="EMBL" id="MBL6077731.1"/>
    </source>
</evidence>
<evidence type="ECO:0000313" key="4">
    <source>
        <dbReference type="Proteomes" id="UP000660885"/>
    </source>
</evidence>
<reference evidence="3 4" key="1">
    <citation type="submission" date="2021-01" db="EMBL/GenBank/DDBJ databases">
        <title>Belnapia mucosa sp. nov. and Belnapia arida sp. nov., isolated from the Tabernas Desert (Almeria, Spain).</title>
        <authorList>
            <person name="Molina-Menor E."/>
            <person name="Vidal-Verdu A."/>
            <person name="Calonge A."/>
            <person name="Satari L."/>
            <person name="Pereto J."/>
            <person name="Porcar M."/>
        </authorList>
    </citation>
    <scope>NUCLEOTIDE SEQUENCE [LARGE SCALE GENOMIC DNA]</scope>
    <source>
        <strain evidence="3 4">T18</strain>
    </source>
</reference>
<name>A0ABS1TZ74_9PROT</name>
<protein>
    <submittedName>
        <fullName evidence="3">Lipocalin-like domain-containing protein</fullName>
    </submittedName>
</protein>
<feature type="domain" description="Lipocalin-like" evidence="2">
    <location>
        <begin position="30"/>
        <end position="145"/>
    </location>
</feature>
<feature type="signal peptide" evidence="1">
    <location>
        <begin position="1"/>
        <end position="23"/>
    </location>
</feature>
<dbReference type="Pfam" id="PF13924">
    <property type="entry name" value="Lipocalin_5"/>
    <property type="match status" value="1"/>
</dbReference>
<dbReference type="RefSeq" id="WP_202830814.1">
    <property type="nucleotide sequence ID" value="NZ_JAETWB010000001.1"/>
</dbReference>
<gene>
    <name evidence="3" type="ORF">JMJ56_06915</name>
</gene>
<keyword evidence="4" id="KW-1185">Reference proteome</keyword>
<comment type="caution">
    <text evidence="3">The sequence shown here is derived from an EMBL/GenBank/DDBJ whole genome shotgun (WGS) entry which is preliminary data.</text>
</comment>
<evidence type="ECO:0000256" key="1">
    <source>
        <dbReference type="SAM" id="SignalP"/>
    </source>
</evidence>
<feature type="chain" id="PRO_5046502354" evidence="1">
    <location>
        <begin position="24"/>
        <end position="162"/>
    </location>
</feature>
<evidence type="ECO:0000259" key="2">
    <source>
        <dbReference type="Pfam" id="PF13924"/>
    </source>
</evidence>
<dbReference type="EMBL" id="JAETWB010000001">
    <property type="protein sequence ID" value="MBL6077731.1"/>
    <property type="molecule type" value="Genomic_DNA"/>
</dbReference>
<dbReference type="Proteomes" id="UP000660885">
    <property type="component" value="Unassembled WGS sequence"/>
</dbReference>
<sequence length="162" mass="16664">MMRRIIGAAAVCAMLGSGAPAQAQAAQDLVGSWRLVSITAAGPGRDAGALGENPSGTVMFGSDGRFALIIVRSDLPKLASNSRASATPEENRAIVQGSIAFFGTYSVEDAGKALIMRIENGTFPNWAGAVQRRAMTLNGNELSYTTSGSGDAAATVTLRRAS</sequence>